<dbReference type="InterPro" id="IPR004821">
    <property type="entry name" value="Cyt_trans-like"/>
</dbReference>
<evidence type="ECO:0000256" key="10">
    <source>
        <dbReference type="ARBA" id="ARBA00048721"/>
    </source>
</evidence>
<evidence type="ECO:0000259" key="12">
    <source>
        <dbReference type="Pfam" id="PF01467"/>
    </source>
</evidence>
<evidence type="ECO:0000256" key="5">
    <source>
        <dbReference type="ARBA" id="ARBA00022679"/>
    </source>
</evidence>
<keyword evidence="14" id="KW-1185">Reference proteome</keyword>
<evidence type="ECO:0000313" key="14">
    <source>
        <dbReference type="Proteomes" id="UP000261704"/>
    </source>
</evidence>
<evidence type="ECO:0000256" key="2">
    <source>
        <dbReference type="ARBA" id="ARBA00005019"/>
    </source>
</evidence>
<name>A0A347UDR6_9RHOB</name>
<evidence type="ECO:0000313" key="13">
    <source>
        <dbReference type="EMBL" id="AXX96994.1"/>
    </source>
</evidence>
<dbReference type="UniPathway" id="UPA00253">
    <property type="reaction ID" value="UER00332"/>
</dbReference>
<dbReference type="Gene3D" id="3.40.50.620">
    <property type="entry name" value="HUPs"/>
    <property type="match status" value="1"/>
</dbReference>
<comment type="function">
    <text evidence="1 11">Catalyzes the reversible adenylation of nicotinate mononucleotide (NaMN) to nicotinic acid adenine dinucleotide (NaAD).</text>
</comment>
<comment type="catalytic activity">
    <reaction evidence="10 11">
        <text>nicotinate beta-D-ribonucleotide + ATP + H(+) = deamido-NAD(+) + diphosphate</text>
        <dbReference type="Rhea" id="RHEA:22860"/>
        <dbReference type="ChEBI" id="CHEBI:15378"/>
        <dbReference type="ChEBI" id="CHEBI:30616"/>
        <dbReference type="ChEBI" id="CHEBI:33019"/>
        <dbReference type="ChEBI" id="CHEBI:57502"/>
        <dbReference type="ChEBI" id="CHEBI:58437"/>
        <dbReference type="EC" id="2.7.7.18"/>
    </reaction>
</comment>
<dbReference type="CDD" id="cd02165">
    <property type="entry name" value="NMNAT"/>
    <property type="match status" value="1"/>
</dbReference>
<dbReference type="GO" id="GO:0004515">
    <property type="term" value="F:nicotinate-nucleotide adenylyltransferase activity"/>
    <property type="evidence" value="ECO:0007669"/>
    <property type="project" value="UniProtKB-UniRule"/>
</dbReference>
<organism evidence="13 14">
    <name type="scientific">Profundibacter amoris</name>
    <dbReference type="NCBI Taxonomy" id="2171755"/>
    <lineage>
        <taxon>Bacteria</taxon>
        <taxon>Pseudomonadati</taxon>
        <taxon>Pseudomonadota</taxon>
        <taxon>Alphaproteobacteria</taxon>
        <taxon>Rhodobacterales</taxon>
        <taxon>Paracoccaceae</taxon>
        <taxon>Profundibacter</taxon>
    </lineage>
</organism>
<dbReference type="OrthoDB" id="5295945at2"/>
<dbReference type="NCBIfam" id="NF000843">
    <property type="entry name" value="PRK00071.2-2"/>
    <property type="match status" value="1"/>
</dbReference>
<evidence type="ECO:0000256" key="8">
    <source>
        <dbReference type="ARBA" id="ARBA00022840"/>
    </source>
</evidence>
<dbReference type="EMBL" id="CP032125">
    <property type="protein sequence ID" value="AXX96994.1"/>
    <property type="molecule type" value="Genomic_DNA"/>
</dbReference>
<keyword evidence="9 11" id="KW-0520">NAD</keyword>
<comment type="pathway">
    <text evidence="2 11">Cofactor biosynthesis; NAD(+) biosynthesis; deamido-NAD(+) from nicotinate D-ribonucleotide: step 1/1.</text>
</comment>
<dbReference type="HAMAP" id="MF_00244">
    <property type="entry name" value="NaMN_adenylyltr"/>
    <property type="match status" value="1"/>
</dbReference>
<feature type="domain" description="Cytidyltransferase-like" evidence="12">
    <location>
        <begin position="17"/>
        <end position="196"/>
    </location>
</feature>
<dbReference type="EC" id="2.7.7.18" evidence="11"/>
<dbReference type="RefSeq" id="WP_118941652.1">
    <property type="nucleotide sequence ID" value="NZ_CP032125.1"/>
</dbReference>
<keyword evidence="4 11" id="KW-0662">Pyridine nucleotide biosynthesis</keyword>
<dbReference type="PANTHER" id="PTHR39321">
    <property type="entry name" value="NICOTINATE-NUCLEOTIDE ADENYLYLTRANSFERASE-RELATED"/>
    <property type="match status" value="1"/>
</dbReference>
<dbReference type="GO" id="GO:0005524">
    <property type="term" value="F:ATP binding"/>
    <property type="evidence" value="ECO:0007669"/>
    <property type="project" value="UniProtKB-KW"/>
</dbReference>
<evidence type="ECO:0000256" key="3">
    <source>
        <dbReference type="ARBA" id="ARBA00009014"/>
    </source>
</evidence>
<evidence type="ECO:0000256" key="6">
    <source>
        <dbReference type="ARBA" id="ARBA00022695"/>
    </source>
</evidence>
<accession>A0A347UDR6</accession>
<dbReference type="InterPro" id="IPR005248">
    <property type="entry name" value="NadD/NMNAT"/>
</dbReference>
<dbReference type="Pfam" id="PF01467">
    <property type="entry name" value="CTP_transf_like"/>
    <property type="match status" value="1"/>
</dbReference>
<dbReference type="GO" id="GO:0009435">
    <property type="term" value="P:NAD+ biosynthetic process"/>
    <property type="evidence" value="ECO:0007669"/>
    <property type="project" value="UniProtKB-UniRule"/>
</dbReference>
<keyword evidence="7 11" id="KW-0547">Nucleotide-binding</keyword>
<dbReference type="PANTHER" id="PTHR39321:SF3">
    <property type="entry name" value="PHOSPHOPANTETHEINE ADENYLYLTRANSFERASE"/>
    <property type="match status" value="1"/>
</dbReference>
<evidence type="ECO:0000256" key="4">
    <source>
        <dbReference type="ARBA" id="ARBA00022642"/>
    </source>
</evidence>
<dbReference type="AlphaFoldDB" id="A0A347UDR6"/>
<keyword evidence="5 11" id="KW-0808">Transferase</keyword>
<dbReference type="SUPFAM" id="SSF52374">
    <property type="entry name" value="Nucleotidylyl transferase"/>
    <property type="match status" value="1"/>
</dbReference>
<evidence type="ECO:0000256" key="7">
    <source>
        <dbReference type="ARBA" id="ARBA00022741"/>
    </source>
</evidence>
<proteinExistence type="inferred from homology"/>
<keyword evidence="8 11" id="KW-0067">ATP-binding</keyword>
<evidence type="ECO:0000256" key="9">
    <source>
        <dbReference type="ARBA" id="ARBA00023027"/>
    </source>
</evidence>
<dbReference type="NCBIfam" id="NF000845">
    <property type="entry name" value="PRK00071.2-4"/>
    <property type="match status" value="1"/>
</dbReference>
<evidence type="ECO:0000256" key="11">
    <source>
        <dbReference type="HAMAP-Rule" id="MF_00244"/>
    </source>
</evidence>
<keyword evidence="6 11" id="KW-0548">Nucleotidyltransferase</keyword>
<comment type="similarity">
    <text evidence="3 11">Belongs to the NadD family.</text>
</comment>
<evidence type="ECO:0000256" key="1">
    <source>
        <dbReference type="ARBA" id="ARBA00002324"/>
    </source>
</evidence>
<reference evidence="13 14" key="1">
    <citation type="submission" date="2018-09" db="EMBL/GenBank/DDBJ databases">
        <title>Profundibacter amoris BAR1 gen. nov., sp. nov., a new member of the Roseobacter clade isolated at Lokis Castle Vent Field on the Arctic Mid-Oceanic Ridge.</title>
        <authorList>
            <person name="Le Moine Bauer S."/>
            <person name="Sjoeberg A.G."/>
            <person name="L'Haridon S."/>
            <person name="Stokke R."/>
            <person name="Roalkvam I."/>
            <person name="Steen I.H."/>
            <person name="Dahle H."/>
        </authorList>
    </citation>
    <scope>NUCLEOTIDE SEQUENCE [LARGE SCALE GENOMIC DNA]</scope>
    <source>
        <strain evidence="13 14">BAR1</strain>
    </source>
</reference>
<sequence>MPGQGLPYAAKGQRIGLLGGSFDPPHLGHVHISKAALRRFNLDQVWWLVSPGNPLKKDAPAAMEKRLAACRAIADHPRIRVTDFEARVGTRYTAETLQAIFARRRGVRFVWLMGADNLAQFHRWQHWEWIMENVPVGVIARPGDRTSARMSKAAKRYEGYRLRGSQAGILADSPPPAWCFINVPMVDVSSTQIRARGEWAR</sequence>
<dbReference type="KEGG" id="pamo:BAR1_03045"/>
<dbReference type="InterPro" id="IPR014729">
    <property type="entry name" value="Rossmann-like_a/b/a_fold"/>
</dbReference>
<dbReference type="Proteomes" id="UP000261704">
    <property type="component" value="Chromosome"/>
</dbReference>
<gene>
    <name evidence="11" type="primary">nadD</name>
    <name evidence="13" type="ORF">BAR1_03045</name>
</gene>
<protein>
    <recommendedName>
        <fullName evidence="11">Probable nicotinate-nucleotide adenylyltransferase</fullName>
        <ecNumber evidence="11">2.7.7.18</ecNumber>
    </recommendedName>
    <alternativeName>
        <fullName evidence="11">Deamido-NAD(+) diphosphorylase</fullName>
    </alternativeName>
    <alternativeName>
        <fullName evidence="11">Deamido-NAD(+) pyrophosphorylase</fullName>
    </alternativeName>
    <alternativeName>
        <fullName evidence="11">Nicotinate mononucleotide adenylyltransferase</fullName>
        <shortName evidence="11">NaMN adenylyltransferase</shortName>
    </alternativeName>
</protein>
<dbReference type="NCBIfam" id="TIGR00482">
    <property type="entry name" value="nicotinate (nicotinamide) nucleotide adenylyltransferase"/>
    <property type="match status" value="1"/>
</dbReference>